<gene>
    <name evidence="2" type="ORF">C1645_744971</name>
</gene>
<name>A0A397SA25_9GLOM</name>
<evidence type="ECO:0000313" key="3">
    <source>
        <dbReference type="Proteomes" id="UP000265703"/>
    </source>
</evidence>
<reference evidence="2 3" key="1">
    <citation type="submission" date="2018-06" db="EMBL/GenBank/DDBJ databases">
        <title>Comparative genomics reveals the genomic features of Rhizophagus irregularis, R. cerebriforme, R. diaphanum and Gigaspora rosea, and their symbiotic lifestyle signature.</title>
        <authorList>
            <person name="Morin E."/>
            <person name="San Clemente H."/>
            <person name="Chen E.C.H."/>
            <person name="De La Providencia I."/>
            <person name="Hainaut M."/>
            <person name="Kuo A."/>
            <person name="Kohler A."/>
            <person name="Murat C."/>
            <person name="Tang N."/>
            <person name="Roy S."/>
            <person name="Loubradou J."/>
            <person name="Henrissat B."/>
            <person name="Grigoriev I.V."/>
            <person name="Corradi N."/>
            <person name="Roux C."/>
            <person name="Martin F.M."/>
        </authorList>
    </citation>
    <scope>NUCLEOTIDE SEQUENCE [LARGE SCALE GENOMIC DNA]</scope>
    <source>
        <strain evidence="2 3">DAOM 227022</strain>
    </source>
</reference>
<proteinExistence type="predicted"/>
<evidence type="ECO:0000313" key="2">
    <source>
        <dbReference type="EMBL" id="RIA80837.1"/>
    </source>
</evidence>
<dbReference type="OrthoDB" id="2397966at2759"/>
<comment type="caution">
    <text evidence="2">The sequence shown here is derived from an EMBL/GenBank/DDBJ whole genome shotgun (WGS) entry which is preliminary data.</text>
</comment>
<protein>
    <submittedName>
        <fullName evidence="2">Uncharacterized protein</fullName>
    </submittedName>
</protein>
<feature type="coiled-coil region" evidence="1">
    <location>
        <begin position="57"/>
        <end position="84"/>
    </location>
</feature>
<evidence type="ECO:0000256" key="1">
    <source>
        <dbReference type="SAM" id="Coils"/>
    </source>
</evidence>
<keyword evidence="3" id="KW-1185">Reference proteome</keyword>
<dbReference type="EMBL" id="QKYT01000889">
    <property type="protein sequence ID" value="RIA80837.1"/>
    <property type="molecule type" value="Genomic_DNA"/>
</dbReference>
<dbReference type="AlphaFoldDB" id="A0A397SA25"/>
<sequence length="313" mass="36146">MKILLEDNGGRNGICERFTKRDETDRNSHPIPLLANGPGTGKSRFLQEIPILLREQIENCTREREEMRKRKIEIEIEKEEDEEIREKEHVRKEDRENDNELLNRIKDRMYAVNVTFGNGTPVNSIDVLIDETSVTLRILYEHFISGGKCEYDDFVNHQTSSSDQADHHSGLEKISSDQISYFLSKQNPVRLIVHAVGGLNCSSRNIFYVSILAGTIQGPLEEMFKESTYHYLPLPLRLLQSQEVQNISEFVSKRNSLGDYINSGTFRHCISDFGGQVQALEIFYYDLLKKLKRGTNNVDYVHCMSHVKEELMD</sequence>
<keyword evidence="1" id="KW-0175">Coiled coil</keyword>
<organism evidence="2 3">
    <name type="scientific">Glomus cerebriforme</name>
    <dbReference type="NCBI Taxonomy" id="658196"/>
    <lineage>
        <taxon>Eukaryota</taxon>
        <taxon>Fungi</taxon>
        <taxon>Fungi incertae sedis</taxon>
        <taxon>Mucoromycota</taxon>
        <taxon>Glomeromycotina</taxon>
        <taxon>Glomeromycetes</taxon>
        <taxon>Glomerales</taxon>
        <taxon>Glomeraceae</taxon>
        <taxon>Glomus</taxon>
    </lineage>
</organism>
<dbReference type="Proteomes" id="UP000265703">
    <property type="component" value="Unassembled WGS sequence"/>
</dbReference>
<accession>A0A397SA25</accession>